<evidence type="ECO:0000313" key="1">
    <source>
        <dbReference type="EMBL" id="KAF3029175.1"/>
    </source>
</evidence>
<comment type="caution">
    <text evidence="1">The sequence shown here is derived from an EMBL/GenBank/DDBJ whole genome shotgun (WGS) entry which is preliminary data.</text>
</comment>
<dbReference type="Proteomes" id="UP000758155">
    <property type="component" value="Unassembled WGS sequence"/>
</dbReference>
<dbReference type="OrthoDB" id="3681043at2759"/>
<accession>A0A9P4WFH0</accession>
<dbReference type="AlphaFoldDB" id="A0A9P4WFH0"/>
<keyword evidence="2" id="KW-1185">Reference proteome</keyword>
<evidence type="ECO:0000313" key="2">
    <source>
        <dbReference type="Proteomes" id="UP000758155"/>
    </source>
</evidence>
<dbReference type="EMBL" id="SWKV01000265">
    <property type="protein sequence ID" value="KAF3029175.1"/>
    <property type="molecule type" value="Genomic_DNA"/>
</dbReference>
<gene>
    <name evidence="1" type="ORF">E8E12_000832</name>
</gene>
<reference evidence="1" key="1">
    <citation type="submission" date="2019-04" db="EMBL/GenBank/DDBJ databases">
        <title>Sequencing of skin fungus with MAO and IRED activity.</title>
        <authorList>
            <person name="Marsaioli A.J."/>
            <person name="Bonatto J.M.C."/>
            <person name="Reis Junior O."/>
        </authorList>
    </citation>
    <scope>NUCLEOTIDE SEQUENCE</scope>
    <source>
        <strain evidence="1">28M1</strain>
    </source>
</reference>
<proteinExistence type="predicted"/>
<sequence>MATAPPETTQPWAPNMLYRARRHKSLSPTLCEKFIEQQVFTFFRTYLPQGGPNYEYGPVMERATRFVMYIDLLRDDADFRNAFVAMLQNQTSPNSLAAAIFQDRELTKLLEILAEVQWSDNDQVAASRAYMLGFYARDPAMVDQLVWGLTHPDDAHPGVCHDFSDTFFIAVLLVRHFKYHGGLILPPLQAARVKQATHETLVASEKALNHSIEMLFMHYPNWRDSLAMEKPPGLGGPARAITTGPSLALGYDIVRLPSDDLPPAGPSAFGAIGENRPRR</sequence>
<protein>
    <submittedName>
        <fullName evidence="1">Uncharacterized protein</fullName>
    </submittedName>
</protein>
<name>A0A9P4WFH0_9PLEO</name>
<organism evidence="1 2">
    <name type="scientific">Didymella heteroderae</name>
    <dbReference type="NCBI Taxonomy" id="1769908"/>
    <lineage>
        <taxon>Eukaryota</taxon>
        <taxon>Fungi</taxon>
        <taxon>Dikarya</taxon>
        <taxon>Ascomycota</taxon>
        <taxon>Pezizomycotina</taxon>
        <taxon>Dothideomycetes</taxon>
        <taxon>Pleosporomycetidae</taxon>
        <taxon>Pleosporales</taxon>
        <taxon>Pleosporineae</taxon>
        <taxon>Didymellaceae</taxon>
        <taxon>Didymella</taxon>
    </lineage>
</organism>